<organism evidence="1 2">
    <name type="scientific">Acrocarpospora corrugata</name>
    <dbReference type="NCBI Taxonomy" id="35763"/>
    <lineage>
        <taxon>Bacteria</taxon>
        <taxon>Bacillati</taxon>
        <taxon>Actinomycetota</taxon>
        <taxon>Actinomycetes</taxon>
        <taxon>Streptosporangiales</taxon>
        <taxon>Streptosporangiaceae</taxon>
        <taxon>Acrocarpospora</taxon>
    </lineage>
</organism>
<evidence type="ECO:0000313" key="2">
    <source>
        <dbReference type="Proteomes" id="UP000334990"/>
    </source>
</evidence>
<dbReference type="EMBL" id="BLAD01000161">
    <property type="protein sequence ID" value="GES06379.1"/>
    <property type="molecule type" value="Genomic_DNA"/>
</dbReference>
<evidence type="ECO:0000313" key="1">
    <source>
        <dbReference type="EMBL" id="GES06379.1"/>
    </source>
</evidence>
<comment type="caution">
    <text evidence="1">The sequence shown here is derived from an EMBL/GenBank/DDBJ whole genome shotgun (WGS) entry which is preliminary data.</text>
</comment>
<gene>
    <name evidence="1" type="ORF">Acor_84480</name>
</gene>
<reference evidence="1 2" key="1">
    <citation type="submission" date="2019-10" db="EMBL/GenBank/DDBJ databases">
        <title>Whole genome shotgun sequence of Acrocarpospora corrugata NBRC 13972.</title>
        <authorList>
            <person name="Ichikawa N."/>
            <person name="Kimura A."/>
            <person name="Kitahashi Y."/>
            <person name="Komaki H."/>
            <person name="Oguchi A."/>
        </authorList>
    </citation>
    <scope>NUCLEOTIDE SEQUENCE [LARGE SCALE GENOMIC DNA]</scope>
    <source>
        <strain evidence="1 2">NBRC 13972</strain>
    </source>
</reference>
<accession>A0A5M3WDG9</accession>
<proteinExistence type="predicted"/>
<name>A0A5M3WDG9_9ACTN</name>
<dbReference type="Proteomes" id="UP000334990">
    <property type="component" value="Unassembled WGS sequence"/>
</dbReference>
<dbReference type="RefSeq" id="WP_155342291.1">
    <property type="nucleotide sequence ID" value="NZ_BAAABN010000039.1"/>
</dbReference>
<sequence>MHQFSADYTMTLHFDPPQLPSGEDPSTINRYYYAKGAWQSVLPCSGCSLNLTNDTITVKLGRWLDE</sequence>
<protein>
    <submittedName>
        <fullName evidence="1">Uncharacterized protein</fullName>
    </submittedName>
</protein>
<keyword evidence="2" id="KW-1185">Reference proteome</keyword>
<dbReference type="AlphaFoldDB" id="A0A5M3WDG9"/>